<proteinExistence type="predicted"/>
<feature type="signal peptide" evidence="2">
    <location>
        <begin position="1"/>
        <end position="38"/>
    </location>
</feature>
<keyword evidence="4" id="KW-1185">Reference proteome</keyword>
<feature type="chain" id="PRO_5046101527" evidence="2">
    <location>
        <begin position="39"/>
        <end position="455"/>
    </location>
</feature>
<feature type="compositionally biased region" description="Low complexity" evidence="1">
    <location>
        <begin position="48"/>
        <end position="67"/>
    </location>
</feature>
<reference evidence="4" key="1">
    <citation type="journal article" date="2019" name="Int. J. Syst. Evol. Microbiol.">
        <title>The Global Catalogue of Microorganisms (GCM) 10K type strain sequencing project: providing services to taxonomists for standard genome sequencing and annotation.</title>
        <authorList>
            <consortium name="The Broad Institute Genomics Platform"/>
            <consortium name="The Broad Institute Genome Sequencing Center for Infectious Disease"/>
            <person name="Wu L."/>
            <person name="Ma J."/>
        </authorList>
    </citation>
    <scope>NUCLEOTIDE SEQUENCE [LARGE SCALE GENOMIC DNA]</scope>
    <source>
        <strain evidence="4">JCM 17906</strain>
    </source>
</reference>
<evidence type="ECO:0000256" key="2">
    <source>
        <dbReference type="SAM" id="SignalP"/>
    </source>
</evidence>
<dbReference type="PROSITE" id="PS51257">
    <property type="entry name" value="PROKAR_LIPOPROTEIN"/>
    <property type="match status" value="1"/>
</dbReference>
<dbReference type="RefSeq" id="WP_345426511.1">
    <property type="nucleotide sequence ID" value="NZ_BAABGT010000104.1"/>
</dbReference>
<keyword evidence="2" id="KW-0732">Signal</keyword>
<dbReference type="Proteomes" id="UP001501598">
    <property type="component" value="Unassembled WGS sequence"/>
</dbReference>
<dbReference type="EMBL" id="BAABGT010000104">
    <property type="protein sequence ID" value="GAA4557793.1"/>
    <property type="molecule type" value="Genomic_DNA"/>
</dbReference>
<evidence type="ECO:0000313" key="3">
    <source>
        <dbReference type="EMBL" id="GAA4557793.1"/>
    </source>
</evidence>
<protein>
    <submittedName>
        <fullName evidence="3">Uncharacterized protein</fullName>
    </submittedName>
</protein>
<feature type="region of interest" description="Disordered" evidence="1">
    <location>
        <begin position="40"/>
        <end position="106"/>
    </location>
</feature>
<evidence type="ECO:0000256" key="1">
    <source>
        <dbReference type="SAM" id="MobiDB-lite"/>
    </source>
</evidence>
<name>A0ABP8S2J4_9PSEU</name>
<comment type="caution">
    <text evidence="3">The sequence shown here is derived from an EMBL/GenBank/DDBJ whole genome shotgun (WGS) entry which is preliminary data.</text>
</comment>
<organism evidence="3 4">
    <name type="scientific">Pseudonocardia xishanensis</name>
    <dbReference type="NCBI Taxonomy" id="630995"/>
    <lineage>
        <taxon>Bacteria</taxon>
        <taxon>Bacillati</taxon>
        <taxon>Actinomycetota</taxon>
        <taxon>Actinomycetes</taxon>
        <taxon>Pseudonocardiales</taxon>
        <taxon>Pseudonocardiaceae</taxon>
        <taxon>Pseudonocardia</taxon>
    </lineage>
</organism>
<gene>
    <name evidence="3" type="ORF">GCM10023175_62880</name>
</gene>
<sequence length="455" mass="45836">MGTRRWTTGTRRPRRPVLLVLAGLTALGACLAVTPAFAADRASPGPVAASTTTPGRAGPGPREGASPTDVAAPTGHDGRDGRKNRLQPPRRNTTPNPNCTLAVPPAPLTAAGLATPYELRGSGGGGDCHEADPAQSAFVEATVLDPATGALSVYHPLVVDAGTRPAAPPVPVTLPPAAVVGLWFGFQGDTLTLTTAPADRQACVNGLPGSPFGQFADCNGAAFFAAANAAIAAGTLKVPALGTGRDGLPCPTTRDFGVVDQDQSDNLVTRYVAARDGRIAQDTPATAGLGAVLTNASDNGLLASAIDPALGCTPFSAPDLTAGGAPTSALALNELQAAADQAAPVATVPLVDPMVEVGNRIDRAKVALYRAGVDMAPIGATDAGDGAAYCRNLAAVAPVRLARDRAFTQAAPSPDPAAATTLFGFLTQRLTASWENLGCRGLVHTGPPTVDGGRR</sequence>
<feature type="compositionally biased region" description="Low complexity" evidence="1">
    <location>
        <begin position="89"/>
        <end position="106"/>
    </location>
</feature>
<evidence type="ECO:0000313" key="4">
    <source>
        <dbReference type="Proteomes" id="UP001501598"/>
    </source>
</evidence>
<accession>A0ABP8S2J4</accession>